<dbReference type="EMBL" id="FNKY01000001">
    <property type="protein sequence ID" value="SDQ82496.1"/>
    <property type="molecule type" value="Genomic_DNA"/>
</dbReference>
<organism evidence="1 2">
    <name type="scientific">Nitrosospira multiformis</name>
    <dbReference type="NCBI Taxonomy" id="1231"/>
    <lineage>
        <taxon>Bacteria</taxon>
        <taxon>Pseudomonadati</taxon>
        <taxon>Pseudomonadota</taxon>
        <taxon>Betaproteobacteria</taxon>
        <taxon>Nitrosomonadales</taxon>
        <taxon>Nitrosomonadaceae</taxon>
        <taxon>Nitrosospira</taxon>
    </lineage>
</organism>
<protein>
    <recommendedName>
        <fullName evidence="3">Response regulator receiver domain-containing protein</fullName>
    </recommendedName>
</protein>
<evidence type="ECO:0000313" key="1">
    <source>
        <dbReference type="EMBL" id="SDQ82496.1"/>
    </source>
</evidence>
<keyword evidence="2" id="KW-1185">Reference proteome</keyword>
<evidence type="ECO:0000313" key="2">
    <source>
        <dbReference type="Proteomes" id="UP000183471"/>
    </source>
</evidence>
<name>A0ABY0TH37_9PROT</name>
<accession>A0ABY0TH37</accession>
<evidence type="ECO:0008006" key="3">
    <source>
        <dbReference type="Google" id="ProtNLM"/>
    </source>
</evidence>
<proteinExistence type="predicted"/>
<comment type="caution">
    <text evidence="1">The sequence shown here is derived from an EMBL/GenBank/DDBJ whole genome shotgun (WGS) entry which is preliminary data.</text>
</comment>
<sequence length="160" mass="18169">MKKVTVAIADTNSVRRANLEQSLQGEQDIKVITNVLSRELETSGERRLKPRTDMTEIEDVIARIGQLKPRILFVHLHESPGGFALLEALYREYPETLLVLLTDESAKEEEILQALATGVRGCMDHEATRAYFLKAVRVVDRGEVWVTRKMLGKIMDEVLH</sequence>
<reference evidence="1 2" key="1">
    <citation type="submission" date="2016-10" db="EMBL/GenBank/DDBJ databases">
        <authorList>
            <person name="Varghese N."/>
            <person name="Submissions S."/>
        </authorList>
    </citation>
    <scope>NUCLEOTIDE SEQUENCE [LARGE SCALE GENOMIC DNA]</scope>
    <source>
        <strain evidence="1 2">Nl1</strain>
    </source>
</reference>
<dbReference type="RefSeq" id="WP_074632855.1">
    <property type="nucleotide sequence ID" value="NZ_FNKY01000001.1"/>
</dbReference>
<dbReference type="Proteomes" id="UP000183471">
    <property type="component" value="Unassembled WGS sequence"/>
</dbReference>
<dbReference type="Gene3D" id="3.40.50.2300">
    <property type="match status" value="1"/>
</dbReference>
<gene>
    <name evidence="1" type="ORF">SAMN05216402_2442</name>
</gene>